<dbReference type="InterPro" id="IPR004089">
    <property type="entry name" value="MCPsignal_dom"/>
</dbReference>
<accession>A0A931NJ16</accession>
<name>A0A931NJ16_9BURK</name>
<dbReference type="GO" id="GO:0006935">
    <property type="term" value="P:chemotaxis"/>
    <property type="evidence" value="ECO:0007669"/>
    <property type="project" value="InterPro"/>
</dbReference>
<sequence>MHEVVRTFERWEQEMHHLLAHNREMHSRNEEFASIVEQVVIVALNASIEAARAGEHGRGFGVVAAEIRNLAGRAERLSKEYRANLYKNDMITTATFQDLQAGSKMITSAISGLDLMSNRARDSVGALES</sequence>
<reference evidence="5" key="1">
    <citation type="submission" date="2020-12" db="EMBL/GenBank/DDBJ databases">
        <title>The genome sequence of Inhella sp. 1Y17.</title>
        <authorList>
            <person name="Liu Y."/>
        </authorList>
    </citation>
    <scope>NUCLEOTIDE SEQUENCE</scope>
    <source>
        <strain evidence="5">1Y17</strain>
    </source>
</reference>
<evidence type="ECO:0000256" key="2">
    <source>
        <dbReference type="ARBA" id="ARBA00029447"/>
    </source>
</evidence>
<dbReference type="InterPro" id="IPR004090">
    <property type="entry name" value="Chemotax_Me-accpt_rcpt"/>
</dbReference>
<dbReference type="GO" id="GO:0016020">
    <property type="term" value="C:membrane"/>
    <property type="evidence" value="ECO:0007669"/>
    <property type="project" value="InterPro"/>
</dbReference>
<dbReference type="Pfam" id="PF00015">
    <property type="entry name" value="MCPsignal"/>
    <property type="match status" value="1"/>
</dbReference>
<dbReference type="PANTHER" id="PTHR32089:SF112">
    <property type="entry name" value="LYSOZYME-LIKE PROTEIN-RELATED"/>
    <property type="match status" value="1"/>
</dbReference>
<dbReference type="EMBL" id="JAEDAK010000010">
    <property type="protein sequence ID" value="MBH9578165.1"/>
    <property type="molecule type" value="Genomic_DNA"/>
</dbReference>
<feature type="domain" description="Methyl-accepting transducer" evidence="4">
    <location>
        <begin position="1"/>
        <end position="83"/>
    </location>
</feature>
<protein>
    <recommendedName>
        <fullName evidence="4">Methyl-accepting transducer domain-containing protein</fullName>
    </recommendedName>
</protein>
<evidence type="ECO:0000313" key="6">
    <source>
        <dbReference type="Proteomes" id="UP000613266"/>
    </source>
</evidence>
<dbReference type="Gene3D" id="1.10.287.950">
    <property type="entry name" value="Methyl-accepting chemotaxis protein"/>
    <property type="match status" value="1"/>
</dbReference>
<evidence type="ECO:0000313" key="5">
    <source>
        <dbReference type="EMBL" id="MBH9578165.1"/>
    </source>
</evidence>
<dbReference type="SUPFAM" id="SSF58104">
    <property type="entry name" value="Methyl-accepting chemotaxis protein (MCP) signaling domain"/>
    <property type="match status" value="1"/>
</dbReference>
<dbReference type="GO" id="GO:0004888">
    <property type="term" value="F:transmembrane signaling receptor activity"/>
    <property type="evidence" value="ECO:0007669"/>
    <property type="project" value="InterPro"/>
</dbReference>
<evidence type="ECO:0000259" key="4">
    <source>
        <dbReference type="PROSITE" id="PS50111"/>
    </source>
</evidence>
<dbReference type="PANTHER" id="PTHR32089">
    <property type="entry name" value="METHYL-ACCEPTING CHEMOTAXIS PROTEIN MCPB"/>
    <property type="match status" value="1"/>
</dbReference>
<comment type="caution">
    <text evidence="5">The sequence shown here is derived from an EMBL/GenBank/DDBJ whole genome shotgun (WGS) entry which is preliminary data.</text>
</comment>
<dbReference type="GO" id="GO:0007165">
    <property type="term" value="P:signal transduction"/>
    <property type="evidence" value="ECO:0007669"/>
    <property type="project" value="UniProtKB-KW"/>
</dbReference>
<dbReference type="Proteomes" id="UP000613266">
    <property type="component" value="Unassembled WGS sequence"/>
</dbReference>
<keyword evidence="1 3" id="KW-0807">Transducer</keyword>
<evidence type="ECO:0000256" key="1">
    <source>
        <dbReference type="ARBA" id="ARBA00023224"/>
    </source>
</evidence>
<proteinExistence type="inferred from homology"/>
<dbReference type="PROSITE" id="PS50111">
    <property type="entry name" value="CHEMOTAXIS_TRANSDUC_2"/>
    <property type="match status" value="1"/>
</dbReference>
<keyword evidence="6" id="KW-1185">Reference proteome</keyword>
<dbReference type="PRINTS" id="PR00260">
    <property type="entry name" value="CHEMTRNSDUCR"/>
</dbReference>
<dbReference type="AlphaFoldDB" id="A0A931NJ16"/>
<gene>
    <name evidence="5" type="ORF">I7X39_14850</name>
</gene>
<evidence type="ECO:0000256" key="3">
    <source>
        <dbReference type="PROSITE-ProRule" id="PRU00284"/>
    </source>
</evidence>
<comment type="similarity">
    <text evidence="2">Belongs to the methyl-accepting chemotaxis (MCP) protein family.</text>
</comment>
<organism evidence="5 6">
    <name type="scientific">Inhella proteolytica</name>
    <dbReference type="NCBI Taxonomy" id="2795029"/>
    <lineage>
        <taxon>Bacteria</taxon>
        <taxon>Pseudomonadati</taxon>
        <taxon>Pseudomonadota</taxon>
        <taxon>Betaproteobacteria</taxon>
        <taxon>Burkholderiales</taxon>
        <taxon>Sphaerotilaceae</taxon>
        <taxon>Inhella</taxon>
    </lineage>
</organism>